<accession>A0ABQ2LPW8</accession>
<gene>
    <name evidence="2" type="ORF">GCM10012286_21660</name>
</gene>
<feature type="transmembrane region" description="Helical" evidence="1">
    <location>
        <begin position="67"/>
        <end position="88"/>
    </location>
</feature>
<keyword evidence="1" id="KW-0472">Membrane</keyword>
<name>A0ABQ2LPW8_9ACTN</name>
<dbReference type="Proteomes" id="UP000656881">
    <property type="component" value="Unassembled WGS sequence"/>
</dbReference>
<keyword evidence="1" id="KW-1133">Transmembrane helix</keyword>
<dbReference type="EMBL" id="BMNG01000004">
    <property type="protein sequence ID" value="GGO41605.1"/>
    <property type="molecule type" value="Genomic_DNA"/>
</dbReference>
<evidence type="ECO:0000313" key="2">
    <source>
        <dbReference type="EMBL" id="GGO41605.1"/>
    </source>
</evidence>
<sequence>MNDAGLEDGLGSDLADRVGQALQPVAYQHEDVLDAAVLQLGQDAEPGQWMRRQTGHGTKGTREYDWAWRWSLFSLIAAAVLALMATAVHDADEADPALVPLSCPELIRLLRALVLPPPARDRDHVLHWTTWRRRHQAVATACHQQRHHRHDQP</sequence>
<comment type="caution">
    <text evidence="2">The sequence shown here is derived from an EMBL/GenBank/DDBJ whole genome shotgun (WGS) entry which is preliminary data.</text>
</comment>
<proteinExistence type="predicted"/>
<evidence type="ECO:0000313" key="3">
    <source>
        <dbReference type="Proteomes" id="UP000656881"/>
    </source>
</evidence>
<keyword evidence="1" id="KW-0812">Transmembrane</keyword>
<evidence type="ECO:0000256" key="1">
    <source>
        <dbReference type="SAM" id="Phobius"/>
    </source>
</evidence>
<organism evidence="2 3">
    <name type="scientific">Streptomyces lasiicapitis</name>
    <dbReference type="NCBI Taxonomy" id="1923961"/>
    <lineage>
        <taxon>Bacteria</taxon>
        <taxon>Bacillati</taxon>
        <taxon>Actinomycetota</taxon>
        <taxon>Actinomycetes</taxon>
        <taxon>Kitasatosporales</taxon>
        <taxon>Streptomycetaceae</taxon>
        <taxon>Streptomyces</taxon>
    </lineage>
</organism>
<keyword evidence="3" id="KW-1185">Reference proteome</keyword>
<protein>
    <submittedName>
        <fullName evidence="2">Uncharacterized protein</fullName>
    </submittedName>
</protein>
<reference evidence="3" key="1">
    <citation type="journal article" date="2019" name="Int. J. Syst. Evol. Microbiol.">
        <title>The Global Catalogue of Microorganisms (GCM) 10K type strain sequencing project: providing services to taxonomists for standard genome sequencing and annotation.</title>
        <authorList>
            <consortium name="The Broad Institute Genomics Platform"/>
            <consortium name="The Broad Institute Genome Sequencing Center for Infectious Disease"/>
            <person name="Wu L."/>
            <person name="Ma J."/>
        </authorList>
    </citation>
    <scope>NUCLEOTIDE SEQUENCE [LARGE SCALE GENOMIC DNA]</scope>
    <source>
        <strain evidence="3">CGMCC 4.7349</strain>
    </source>
</reference>